<feature type="transmembrane region" description="Helical" evidence="2">
    <location>
        <begin position="74"/>
        <end position="93"/>
    </location>
</feature>
<sequence>MEMSRLMFRQSCRLPTSRIERCQLTAALPRPTIPIHATLPYVLLAVERRSLTCRASASQPDGAVPARHAVLHDFCMCIPYGAISVLAGIGLFFLNLTNIAATSLIAGATSLAASVLSLQEWKAGGDSKQYTLISAVSAAAVAYTTCSSLDLLKGLPYWMSLVLCVLSVAASAFCVYNILAGGNPPPKKSKSSASTNGGASITQ</sequence>
<evidence type="ECO:0000313" key="4">
    <source>
        <dbReference type="Proteomes" id="UP000747399"/>
    </source>
</evidence>
<dbReference type="EMBL" id="BNCO01000026">
    <property type="protein sequence ID" value="GIL56986.1"/>
    <property type="molecule type" value="Genomic_DNA"/>
</dbReference>
<organism evidence="3 4">
    <name type="scientific">Volvox africanus</name>
    <dbReference type="NCBI Taxonomy" id="51714"/>
    <lineage>
        <taxon>Eukaryota</taxon>
        <taxon>Viridiplantae</taxon>
        <taxon>Chlorophyta</taxon>
        <taxon>core chlorophytes</taxon>
        <taxon>Chlorophyceae</taxon>
        <taxon>CS clade</taxon>
        <taxon>Chlamydomonadales</taxon>
        <taxon>Volvocaceae</taxon>
        <taxon>Volvox</taxon>
    </lineage>
</organism>
<evidence type="ECO:0000256" key="1">
    <source>
        <dbReference type="SAM" id="MobiDB-lite"/>
    </source>
</evidence>
<gene>
    <name evidence="3" type="ORF">Vafri_12248</name>
</gene>
<keyword evidence="4" id="KW-1185">Reference proteome</keyword>
<accession>A0A8J4BAL7</accession>
<comment type="caution">
    <text evidence="3">The sequence shown here is derived from an EMBL/GenBank/DDBJ whole genome shotgun (WGS) entry which is preliminary data.</text>
</comment>
<keyword evidence="2" id="KW-1133">Transmembrane helix</keyword>
<keyword evidence="2" id="KW-0472">Membrane</keyword>
<feature type="compositionally biased region" description="Polar residues" evidence="1">
    <location>
        <begin position="193"/>
        <end position="203"/>
    </location>
</feature>
<proteinExistence type="predicted"/>
<evidence type="ECO:0000256" key="2">
    <source>
        <dbReference type="SAM" id="Phobius"/>
    </source>
</evidence>
<reference evidence="3" key="1">
    <citation type="journal article" date="2021" name="Proc. Natl. Acad. Sci. U.S.A.">
        <title>Three genomes in the algal genus Volvox reveal the fate of a haploid sex-determining region after a transition to homothallism.</title>
        <authorList>
            <person name="Yamamoto K."/>
            <person name="Hamaji T."/>
            <person name="Kawai-Toyooka H."/>
            <person name="Matsuzaki R."/>
            <person name="Takahashi F."/>
            <person name="Nishimura Y."/>
            <person name="Kawachi M."/>
            <person name="Noguchi H."/>
            <person name="Minakuchi Y."/>
            <person name="Umen J.G."/>
            <person name="Toyoda A."/>
            <person name="Nozaki H."/>
        </authorList>
    </citation>
    <scope>NUCLEOTIDE SEQUENCE</scope>
    <source>
        <strain evidence="3">NIES-3780</strain>
    </source>
</reference>
<feature type="transmembrane region" description="Helical" evidence="2">
    <location>
        <begin position="99"/>
        <end position="118"/>
    </location>
</feature>
<dbReference type="Proteomes" id="UP000747399">
    <property type="component" value="Unassembled WGS sequence"/>
</dbReference>
<protein>
    <submittedName>
        <fullName evidence="3">Uncharacterized protein</fullName>
    </submittedName>
</protein>
<feature type="region of interest" description="Disordered" evidence="1">
    <location>
        <begin position="184"/>
        <end position="203"/>
    </location>
</feature>
<name>A0A8J4BAL7_9CHLO</name>
<feature type="transmembrane region" description="Helical" evidence="2">
    <location>
        <begin position="130"/>
        <end position="151"/>
    </location>
</feature>
<evidence type="ECO:0000313" key="3">
    <source>
        <dbReference type="EMBL" id="GIL56986.1"/>
    </source>
</evidence>
<keyword evidence="2" id="KW-0812">Transmembrane</keyword>
<dbReference type="AlphaFoldDB" id="A0A8J4BAL7"/>
<feature type="transmembrane region" description="Helical" evidence="2">
    <location>
        <begin position="157"/>
        <end position="179"/>
    </location>
</feature>